<comment type="caution">
    <text evidence="2">The sequence shown here is derived from an EMBL/GenBank/DDBJ whole genome shotgun (WGS) entry which is preliminary data.</text>
</comment>
<feature type="transmembrane region" description="Helical" evidence="1">
    <location>
        <begin position="44"/>
        <end position="67"/>
    </location>
</feature>
<evidence type="ECO:0000256" key="1">
    <source>
        <dbReference type="SAM" id="Phobius"/>
    </source>
</evidence>
<dbReference type="RefSeq" id="WP_061438322.1">
    <property type="nucleotide sequence ID" value="NZ_KQ968742.1"/>
</dbReference>
<keyword evidence="1" id="KW-1133">Transmembrane helix</keyword>
<dbReference type="PROSITE" id="PS51257">
    <property type="entry name" value="PROKAR_LIPOPROTEIN"/>
    <property type="match status" value="1"/>
</dbReference>
<proteinExistence type="predicted"/>
<protein>
    <recommendedName>
        <fullName evidence="4">Phage abortive infection protein</fullName>
    </recommendedName>
</protein>
<dbReference type="AlphaFoldDB" id="A0A139KMV7"/>
<evidence type="ECO:0008006" key="4">
    <source>
        <dbReference type="Google" id="ProtNLM"/>
    </source>
</evidence>
<reference evidence="2 3" key="1">
    <citation type="submission" date="2016-02" db="EMBL/GenBank/DDBJ databases">
        <authorList>
            <person name="Wen L."/>
            <person name="He K."/>
            <person name="Yang H."/>
        </authorList>
    </citation>
    <scope>NUCLEOTIDE SEQUENCE [LARGE SCALE GENOMIC DNA]</scope>
    <source>
        <strain evidence="2 3">KLE1704</strain>
    </source>
</reference>
<evidence type="ECO:0000313" key="2">
    <source>
        <dbReference type="EMBL" id="KXT40510.1"/>
    </source>
</evidence>
<keyword evidence="1" id="KW-0812">Transmembrane</keyword>
<sequence length="249" mass="29934">MKKKIGDYLALSLFTLFAIVVIFSCFKFVKVFANNEISDNLDDWSNYSTCLAALFTFVSLTFIYLTYKKQSDSNYKLQFDSTFFNMLHTQREILSSFGVCFFKQRYEKIMTYYPLSWSEELSSEEAFERVRKAYNLSLKEPDDSSAMHYFRHLYHIVKLVHNSSFNYRKKCEYINIIQAQMSNEELFVMFYNVVSFGNKEYLQWLDYYRFFENLRSTGSLFDKIRKHFFHNTEFKYSAPNIDNRNIILD</sequence>
<dbReference type="EMBL" id="LTDF01000178">
    <property type="protein sequence ID" value="KXT40510.1"/>
    <property type="molecule type" value="Genomic_DNA"/>
</dbReference>
<dbReference type="InterPro" id="IPR031709">
    <property type="entry name" value="PutAbiC"/>
</dbReference>
<accession>A0A139KMV7</accession>
<dbReference type="PATRIC" id="fig|329854.7.peg.5357"/>
<evidence type="ECO:0000313" key="3">
    <source>
        <dbReference type="Proteomes" id="UP000070319"/>
    </source>
</evidence>
<dbReference type="Proteomes" id="UP000070319">
    <property type="component" value="Unassembled WGS sequence"/>
</dbReference>
<dbReference type="Pfam" id="PF16872">
    <property type="entry name" value="putAbiC"/>
    <property type="match status" value="1"/>
</dbReference>
<feature type="transmembrane region" description="Helical" evidence="1">
    <location>
        <begin position="7"/>
        <end position="29"/>
    </location>
</feature>
<organism evidence="2">
    <name type="scientific">Bacteroides intestinalis</name>
    <dbReference type="NCBI Taxonomy" id="329854"/>
    <lineage>
        <taxon>Bacteria</taxon>
        <taxon>Pseudomonadati</taxon>
        <taxon>Bacteroidota</taxon>
        <taxon>Bacteroidia</taxon>
        <taxon>Bacteroidales</taxon>
        <taxon>Bacteroidaceae</taxon>
        <taxon>Bacteroides</taxon>
    </lineage>
</organism>
<gene>
    <name evidence="2" type="ORF">HMPREF2531_05286</name>
</gene>
<name>A0A139KMV7_9BACE</name>
<keyword evidence="1" id="KW-0472">Membrane</keyword>